<protein>
    <submittedName>
        <fullName evidence="1">Uncharacterized protein</fullName>
    </submittedName>
</protein>
<name>A0A3A1QVG4_9BACI</name>
<evidence type="ECO:0000313" key="1">
    <source>
        <dbReference type="EMBL" id="RIW31385.1"/>
    </source>
</evidence>
<comment type="caution">
    <text evidence="1">The sequence shown here is derived from an EMBL/GenBank/DDBJ whole genome shotgun (WGS) entry which is preliminary data.</text>
</comment>
<sequence length="911" mass="107244">MTFIKDKINVFISSKCGVESYDIIRAALKNSLENTGFITTYVFEAGAAASVTARDEYLNKLEDCHVVLFLIDNKESKIPEGVMKEWMHARKIGRKAIYLFLNDPLKKESEIQKELNGPNGARYKVVNNIHELIDTGFKSVMNDIVNIYNEYCKNRLIKLEEQGTLDDYGHEYINDIEPVEKSLIKKKELTGFSKTTHLFKNIIFKNDEQVEPDNEMDEFSYYLMKYLIGEGEISKVNFSSIMSVINDKFEGNLKEVIQKRWQAIEYYYKGDMEKAISQLNEAVSQIEELKIEKWVRDDILIDIRNFENKKMNNSNQVFISDAQKKIEDNSHLLYFPAIDRVQKNINNEILKDINKFTIQSPYSTSIGSKIDYLLEEVAKSLYIAIIYGSLTHISLTNSLLKDIFQQYSRIYDEYQLKFEYLKFSILDQDYKNIKHICNNNSEILSSCSFEKIYELYRLSNSLPYEGDRTKTKLVLFNHLGYYFGDKDYNNIQDEIFNILNKWLYSEPIVGNWSFIVKAIKGNIRRIDINRVFPFLIQIIKNKFVRFYDNVFDLLESINWKVYSHHLGELKNLIVDLLDENQLKDSRFFQSLIISLRRQFEEFSELDRIIKEEWGKFYNLYKLEVFNLSSEENGHYIKEYVDQMVNRNNNLGKNGVYGTYATSPYRIIKNIISNSNIVLTQILFLDVIDSIKETLLNPKQYANEKLDGLELLFVLKLMNNREEEIKYDWEGLNTELLGNVENVLNIYQGIFEKDSELTVRLYLYLWFIANSVSEDKELLLLLSVFNKEDVYQNIKLLESIKLFVSYHDESNKAIPNDQIILHVILSKSRDRNFYLRYHAIESLFLMIGKGYDEIIISELSELIEDPDYRIKAMIINNANKLNSNYRDSMEIIFEKAKIDNNFIIRRNELTLN</sequence>
<dbReference type="Proteomes" id="UP000265801">
    <property type="component" value="Unassembled WGS sequence"/>
</dbReference>
<evidence type="ECO:0000313" key="2">
    <source>
        <dbReference type="Proteomes" id="UP000265801"/>
    </source>
</evidence>
<keyword evidence="2" id="KW-1185">Reference proteome</keyword>
<proteinExistence type="predicted"/>
<organism evidence="1 2">
    <name type="scientific">Bacillus salacetis</name>
    <dbReference type="NCBI Taxonomy" id="2315464"/>
    <lineage>
        <taxon>Bacteria</taxon>
        <taxon>Bacillati</taxon>
        <taxon>Bacillota</taxon>
        <taxon>Bacilli</taxon>
        <taxon>Bacillales</taxon>
        <taxon>Bacillaceae</taxon>
        <taxon>Bacillus</taxon>
    </lineage>
</organism>
<reference evidence="1 2" key="1">
    <citation type="submission" date="2018-09" db="EMBL/GenBank/DDBJ databases">
        <title>Bacillus saliacetes sp. nov., isolated from Thai shrimp paste (Ka-pi).</title>
        <authorList>
            <person name="Daroonpunt R."/>
            <person name="Tanasupawat S."/>
            <person name="Yiamsombut S."/>
        </authorList>
    </citation>
    <scope>NUCLEOTIDE SEQUENCE [LARGE SCALE GENOMIC DNA]</scope>
    <source>
        <strain evidence="1 2">SKP7-4</strain>
    </source>
</reference>
<dbReference type="EMBL" id="QXIR01000022">
    <property type="protein sequence ID" value="RIW31385.1"/>
    <property type="molecule type" value="Genomic_DNA"/>
</dbReference>
<dbReference type="OrthoDB" id="2053534at2"/>
<dbReference type="AlphaFoldDB" id="A0A3A1QVG4"/>
<dbReference type="RefSeq" id="WP_119548239.1">
    <property type="nucleotide sequence ID" value="NZ_QXIR01000022.1"/>
</dbReference>
<gene>
    <name evidence="1" type="ORF">D3H55_15550</name>
</gene>
<accession>A0A3A1QVG4</accession>